<gene>
    <name evidence="5" type="ORF">H2LOC_011875</name>
</gene>
<feature type="coiled-coil region" evidence="1">
    <location>
        <begin position="163"/>
        <end position="190"/>
    </location>
</feature>
<evidence type="ECO:0000259" key="4">
    <source>
        <dbReference type="Pfam" id="PF10615"/>
    </source>
</evidence>
<dbReference type="OrthoDB" id="9814594at2"/>
<dbReference type="AlphaFoldDB" id="A0A6B8KFA7"/>
<dbReference type="EMBL" id="CP046052">
    <property type="protein sequence ID" value="QGM46339.1"/>
    <property type="molecule type" value="Genomic_DNA"/>
</dbReference>
<dbReference type="InterPro" id="IPR019595">
    <property type="entry name" value="DUF2470"/>
</dbReference>
<organism evidence="5 6">
    <name type="scientific">Methylocystis heyeri</name>
    <dbReference type="NCBI Taxonomy" id="391905"/>
    <lineage>
        <taxon>Bacteria</taxon>
        <taxon>Pseudomonadati</taxon>
        <taxon>Pseudomonadota</taxon>
        <taxon>Alphaproteobacteria</taxon>
        <taxon>Hyphomicrobiales</taxon>
        <taxon>Methylocystaceae</taxon>
        <taxon>Methylocystis</taxon>
    </lineage>
</organism>
<dbReference type="PANTHER" id="PTHR13343:SF17">
    <property type="entry name" value="CELLULAR REPRESSOR OF E1A-STIMULATED GENES, ISOFORM A"/>
    <property type="match status" value="1"/>
</dbReference>
<accession>A0A6B8KFA7</accession>
<dbReference type="InterPro" id="IPR012349">
    <property type="entry name" value="Split_barrel_FMN-bd"/>
</dbReference>
<evidence type="ECO:0000313" key="6">
    <source>
        <dbReference type="Proteomes" id="UP000309061"/>
    </source>
</evidence>
<dbReference type="InterPro" id="IPR011576">
    <property type="entry name" value="Pyridox_Oxase_N"/>
</dbReference>
<keyword evidence="6" id="KW-1185">Reference proteome</keyword>
<keyword evidence="1" id="KW-0175">Coiled coil</keyword>
<dbReference type="SUPFAM" id="SSF50475">
    <property type="entry name" value="FMN-binding split barrel"/>
    <property type="match status" value="1"/>
</dbReference>
<feature type="region of interest" description="Disordered" evidence="2">
    <location>
        <begin position="1"/>
        <end position="21"/>
    </location>
</feature>
<dbReference type="RefSeq" id="WP_136496588.1">
    <property type="nucleotide sequence ID" value="NZ_CP046052.1"/>
</dbReference>
<dbReference type="GO" id="GO:0005737">
    <property type="term" value="C:cytoplasm"/>
    <property type="evidence" value="ECO:0007669"/>
    <property type="project" value="UniProtKB-ARBA"/>
</dbReference>
<dbReference type="Gene3D" id="3.20.180.10">
    <property type="entry name" value="PNP-oxidase-like"/>
    <property type="match status" value="1"/>
</dbReference>
<evidence type="ECO:0000313" key="5">
    <source>
        <dbReference type="EMBL" id="QGM46339.1"/>
    </source>
</evidence>
<proteinExistence type="predicted"/>
<evidence type="ECO:0000256" key="2">
    <source>
        <dbReference type="SAM" id="MobiDB-lite"/>
    </source>
</evidence>
<dbReference type="PANTHER" id="PTHR13343">
    <property type="entry name" value="CREG1 PROTEIN"/>
    <property type="match status" value="1"/>
</dbReference>
<name>A0A6B8KFA7_9HYPH</name>
<dbReference type="Proteomes" id="UP000309061">
    <property type="component" value="Chromosome"/>
</dbReference>
<evidence type="ECO:0000256" key="1">
    <source>
        <dbReference type="SAM" id="Coils"/>
    </source>
</evidence>
<dbReference type="KEGG" id="mhey:H2LOC_011875"/>
<dbReference type="Gene3D" id="2.30.110.10">
    <property type="entry name" value="Electron Transport, Fmn-binding Protein, Chain A"/>
    <property type="match status" value="1"/>
</dbReference>
<dbReference type="InterPro" id="IPR037119">
    <property type="entry name" value="Haem_oxidase_HugZ-like_sf"/>
</dbReference>
<feature type="domain" description="Pyridoxamine 5'-phosphate oxidase N-terminal" evidence="3">
    <location>
        <begin position="23"/>
        <end position="143"/>
    </location>
</feature>
<evidence type="ECO:0000259" key="3">
    <source>
        <dbReference type="Pfam" id="PF01243"/>
    </source>
</evidence>
<dbReference type="Pfam" id="PF10615">
    <property type="entry name" value="DUF2470"/>
    <property type="match status" value="1"/>
</dbReference>
<protein>
    <submittedName>
        <fullName evidence="5">Pyridoxamine 5'-phosphate oxidase</fullName>
    </submittedName>
</protein>
<sequence length="251" mass="26592">MSNAEDAPRPGPGQDPSFDPAGEAKRLLRAIRTAALGTLNEDGAPFVTLTAVATDHDGSPILLMSRLAAHTRNLERDPRLSLLLPEIGGGDPLAHPRLTLIATAERSAEPSLKARYLRRNPKAALYADFPDFSFWRTRVLKVHLNGGFARAADFGPQALLTPLDDAQGLIAAEEETLARLDAECAEALALLAKKAGGAGKTRWRASGLDPEGLDLCAGDACARVVFPERVTTPESLRATLAAMTKNAAGEA</sequence>
<feature type="domain" description="DUF2470" evidence="4">
    <location>
        <begin position="177"/>
        <end position="243"/>
    </location>
</feature>
<reference evidence="5 6" key="1">
    <citation type="submission" date="2019-11" db="EMBL/GenBank/DDBJ databases">
        <title>The genome sequence of Methylocystis heyeri.</title>
        <authorList>
            <person name="Oshkin I.Y."/>
            <person name="Miroshnikov K."/>
            <person name="Dedysh S.N."/>
        </authorList>
    </citation>
    <scope>NUCLEOTIDE SEQUENCE [LARGE SCALE GENOMIC DNA]</scope>
    <source>
        <strain evidence="5 6">H2</strain>
    </source>
</reference>
<dbReference type="Pfam" id="PF01243">
    <property type="entry name" value="PNPOx_N"/>
    <property type="match status" value="1"/>
</dbReference>